<dbReference type="InterPro" id="IPR050079">
    <property type="entry name" value="DEAD_box_RNA_helicase"/>
</dbReference>
<name>A0A084SM17_9BACT</name>
<keyword evidence="5 11" id="KW-0347">Helicase</keyword>
<dbReference type="PROSITE" id="PS51194">
    <property type="entry name" value="HELICASE_CTER"/>
    <property type="match status" value="1"/>
</dbReference>
<dbReference type="GO" id="GO:0009266">
    <property type="term" value="P:response to temperature stimulus"/>
    <property type="evidence" value="ECO:0007669"/>
    <property type="project" value="UniProtKB-ARBA"/>
</dbReference>
<feature type="domain" description="Helicase C-terminal" evidence="14">
    <location>
        <begin position="220"/>
        <end position="381"/>
    </location>
</feature>
<dbReference type="InterPro" id="IPR001650">
    <property type="entry name" value="Helicase_C-like"/>
</dbReference>
<dbReference type="GO" id="GO:0005524">
    <property type="term" value="F:ATP binding"/>
    <property type="evidence" value="ECO:0007669"/>
    <property type="project" value="UniProtKB-KW"/>
</dbReference>
<dbReference type="Gene3D" id="3.40.50.300">
    <property type="entry name" value="P-loop containing nucleotide triphosphate hydrolases"/>
    <property type="match status" value="2"/>
</dbReference>
<dbReference type="InterPro" id="IPR000629">
    <property type="entry name" value="RNA-helicase_DEAD-box_CS"/>
</dbReference>
<evidence type="ECO:0000256" key="3">
    <source>
        <dbReference type="ARBA" id="ARBA00022741"/>
    </source>
</evidence>
<evidence type="ECO:0000256" key="4">
    <source>
        <dbReference type="ARBA" id="ARBA00022801"/>
    </source>
</evidence>
<evidence type="ECO:0000313" key="17">
    <source>
        <dbReference type="Proteomes" id="UP000028547"/>
    </source>
</evidence>
<comment type="caution">
    <text evidence="16">The sequence shown here is derived from an EMBL/GenBank/DDBJ whole genome shotgun (WGS) entry which is preliminary data.</text>
</comment>
<dbReference type="EC" id="3.6.4.13" evidence="1"/>
<dbReference type="GO" id="GO:0016787">
    <property type="term" value="F:hydrolase activity"/>
    <property type="evidence" value="ECO:0007669"/>
    <property type="project" value="UniProtKB-KW"/>
</dbReference>
<dbReference type="PROSITE" id="PS00039">
    <property type="entry name" value="DEAD_ATP_HELICASE"/>
    <property type="match status" value="1"/>
</dbReference>
<feature type="compositionally biased region" description="Gly residues" evidence="12">
    <location>
        <begin position="427"/>
        <end position="442"/>
    </location>
</feature>
<dbReference type="Pfam" id="PF00270">
    <property type="entry name" value="DEAD"/>
    <property type="match status" value="1"/>
</dbReference>
<evidence type="ECO:0000256" key="12">
    <source>
        <dbReference type="SAM" id="MobiDB-lite"/>
    </source>
</evidence>
<dbReference type="InterPro" id="IPR014001">
    <property type="entry name" value="Helicase_ATP-bd"/>
</dbReference>
<evidence type="ECO:0000256" key="10">
    <source>
        <dbReference type="PROSITE-ProRule" id="PRU00552"/>
    </source>
</evidence>
<evidence type="ECO:0000256" key="7">
    <source>
        <dbReference type="ARBA" id="ARBA00038437"/>
    </source>
</evidence>
<feature type="domain" description="DEAD-box RNA helicase Q" evidence="15">
    <location>
        <begin position="1"/>
        <end position="29"/>
    </location>
</feature>
<feature type="domain" description="Helicase ATP-binding" evidence="13">
    <location>
        <begin position="32"/>
        <end position="209"/>
    </location>
</feature>
<gene>
    <name evidence="16" type="ORF">Q664_34575</name>
</gene>
<keyword evidence="2" id="KW-0963">Cytoplasm</keyword>
<reference evidence="16 17" key="1">
    <citation type="submission" date="2014-07" db="EMBL/GenBank/DDBJ databases">
        <title>Draft Genome Sequence of Gephyronic Acid Producer, Cystobacter violaceus Strain Cb vi76.</title>
        <authorList>
            <person name="Stevens D.C."/>
            <person name="Young J."/>
            <person name="Carmichael R."/>
            <person name="Tan J."/>
            <person name="Taylor R.E."/>
        </authorList>
    </citation>
    <scope>NUCLEOTIDE SEQUENCE [LARGE SCALE GENOMIC DNA]</scope>
    <source>
        <strain evidence="16 17">Cb vi76</strain>
    </source>
</reference>
<feature type="region of interest" description="Disordered" evidence="12">
    <location>
        <begin position="377"/>
        <end position="487"/>
    </location>
</feature>
<evidence type="ECO:0000256" key="9">
    <source>
        <dbReference type="ARBA" id="ARBA00074363"/>
    </source>
</evidence>
<comment type="similarity">
    <text evidence="7 11">Belongs to the DEAD box helicase family.</text>
</comment>
<feature type="compositionally biased region" description="Low complexity" evidence="12">
    <location>
        <begin position="387"/>
        <end position="397"/>
    </location>
</feature>
<dbReference type="FunFam" id="3.40.50.300:FF:000108">
    <property type="entry name" value="ATP-dependent RNA helicase RhlE"/>
    <property type="match status" value="1"/>
</dbReference>
<accession>A0A084SM17</accession>
<evidence type="ECO:0000259" key="15">
    <source>
        <dbReference type="PROSITE" id="PS51195"/>
    </source>
</evidence>
<dbReference type="Proteomes" id="UP000028547">
    <property type="component" value="Unassembled WGS sequence"/>
</dbReference>
<evidence type="ECO:0000256" key="6">
    <source>
        <dbReference type="ARBA" id="ARBA00022840"/>
    </source>
</evidence>
<dbReference type="GO" id="GO:0042255">
    <property type="term" value="P:ribosome assembly"/>
    <property type="evidence" value="ECO:0007669"/>
    <property type="project" value="UniProtKB-ARBA"/>
</dbReference>
<dbReference type="SUPFAM" id="SSF52540">
    <property type="entry name" value="P-loop containing nucleoside triphosphate hydrolases"/>
    <property type="match status" value="1"/>
</dbReference>
<dbReference type="InterPro" id="IPR044742">
    <property type="entry name" value="DEAD/DEAH_RhlB"/>
</dbReference>
<dbReference type="GO" id="GO:0003676">
    <property type="term" value="F:nucleic acid binding"/>
    <property type="evidence" value="ECO:0007669"/>
    <property type="project" value="InterPro"/>
</dbReference>
<dbReference type="Pfam" id="PF00271">
    <property type="entry name" value="Helicase_C"/>
    <property type="match status" value="1"/>
</dbReference>
<evidence type="ECO:0000313" key="16">
    <source>
        <dbReference type="EMBL" id="KFA89502.1"/>
    </source>
</evidence>
<dbReference type="InterPro" id="IPR011545">
    <property type="entry name" value="DEAD/DEAH_box_helicase_dom"/>
</dbReference>
<dbReference type="PROSITE" id="PS51192">
    <property type="entry name" value="HELICASE_ATP_BIND_1"/>
    <property type="match status" value="1"/>
</dbReference>
<dbReference type="CDD" id="cd00268">
    <property type="entry name" value="DEADc"/>
    <property type="match status" value="1"/>
</dbReference>
<dbReference type="PROSITE" id="PS51195">
    <property type="entry name" value="Q_MOTIF"/>
    <property type="match status" value="1"/>
</dbReference>
<keyword evidence="3 11" id="KW-0547">Nucleotide-binding</keyword>
<protein>
    <recommendedName>
        <fullName evidence="9">DEAD-box ATP-dependent RNA helicase RhpA</fullName>
        <ecNumber evidence="1">3.6.4.13</ecNumber>
    </recommendedName>
</protein>
<evidence type="ECO:0000256" key="2">
    <source>
        <dbReference type="ARBA" id="ARBA00022490"/>
    </source>
</evidence>
<evidence type="ECO:0000259" key="13">
    <source>
        <dbReference type="PROSITE" id="PS51192"/>
    </source>
</evidence>
<dbReference type="AlphaFoldDB" id="A0A084SM17"/>
<evidence type="ECO:0000259" key="14">
    <source>
        <dbReference type="PROSITE" id="PS51194"/>
    </source>
</evidence>
<feature type="compositionally biased region" description="Low complexity" evidence="12">
    <location>
        <begin position="461"/>
        <end position="481"/>
    </location>
</feature>
<feature type="short sequence motif" description="Q motif" evidence="10">
    <location>
        <begin position="1"/>
        <end position="29"/>
    </location>
</feature>
<keyword evidence="4 11" id="KW-0378">Hydrolase</keyword>
<evidence type="ECO:0000256" key="5">
    <source>
        <dbReference type="ARBA" id="ARBA00022806"/>
    </source>
</evidence>
<dbReference type="PANTHER" id="PTHR47959">
    <property type="entry name" value="ATP-DEPENDENT RNA HELICASE RHLE-RELATED"/>
    <property type="match status" value="1"/>
</dbReference>
<dbReference type="RefSeq" id="WP_043405005.1">
    <property type="nucleotide sequence ID" value="NZ_JPMI01000240.1"/>
</dbReference>
<feature type="compositionally biased region" description="Basic and acidic residues" evidence="12">
    <location>
        <begin position="409"/>
        <end position="422"/>
    </location>
</feature>
<evidence type="ECO:0000256" key="11">
    <source>
        <dbReference type="RuleBase" id="RU000492"/>
    </source>
</evidence>
<dbReference type="CDD" id="cd18787">
    <property type="entry name" value="SF2_C_DEAD"/>
    <property type="match status" value="1"/>
</dbReference>
<organism evidence="16 17">
    <name type="scientific">Archangium violaceum Cb vi76</name>
    <dbReference type="NCBI Taxonomy" id="1406225"/>
    <lineage>
        <taxon>Bacteria</taxon>
        <taxon>Pseudomonadati</taxon>
        <taxon>Myxococcota</taxon>
        <taxon>Myxococcia</taxon>
        <taxon>Myxococcales</taxon>
        <taxon>Cystobacterineae</taxon>
        <taxon>Archangiaceae</taxon>
        <taxon>Archangium</taxon>
    </lineage>
</organism>
<keyword evidence="6 11" id="KW-0067">ATP-binding</keyword>
<dbReference type="EMBL" id="JPMI01000240">
    <property type="protein sequence ID" value="KFA89502.1"/>
    <property type="molecule type" value="Genomic_DNA"/>
</dbReference>
<dbReference type="InterPro" id="IPR027417">
    <property type="entry name" value="P-loop_NTPase"/>
</dbReference>
<dbReference type="PANTHER" id="PTHR47959:SF13">
    <property type="entry name" value="ATP-DEPENDENT RNA HELICASE RHLE"/>
    <property type="match status" value="1"/>
</dbReference>
<sequence>MTFEDLKLAEPLQRAVKAEGYTTPTPIQQQAIPHVLEGKDVLGCAQTGTGKTAAFTLPILQRLSVGRPPPPARGRPIRALVLSPTRELAAQIGDSIRAYGRFTGITSAVIFGGVGQNAQEQALKQGVDILVATPGRLLDLMQQGFVSYKSLEVFVLDEADRMLDMGFIHDVKRVIAALPKKRQTLFFSATMPPEIQGLANSILTNPVRVEVAPVATTAETIDQRLYFVEKEQKRGLLVHLLQTDKAIQRVLVFTRTKHGANRVAKQLEAAGIGAEPIHGNKSQNARERALAAFKSGTCRVLVATDIAARGIDIDGITHVINFDLPNVPETYVHRIGRTGRAGAAGIALSFCDSEERAYLKDIERTIRRRVPVMEAQAYRSNLPPPAEGALEPAPARAQQNTRSPQGQPRGERRDGERRDGGGRRRGGGGGGGRGGGRGGNAGGSRSSESARPARSDRPGTQQAQRPSASAPAAPPAVSQRPRAPKWL</sequence>
<dbReference type="SMART" id="SM00490">
    <property type="entry name" value="HELICc"/>
    <property type="match status" value="1"/>
</dbReference>
<comment type="catalytic activity">
    <reaction evidence="8">
        <text>ATP + H2O = ADP + phosphate + H(+)</text>
        <dbReference type="Rhea" id="RHEA:13065"/>
        <dbReference type="ChEBI" id="CHEBI:15377"/>
        <dbReference type="ChEBI" id="CHEBI:15378"/>
        <dbReference type="ChEBI" id="CHEBI:30616"/>
        <dbReference type="ChEBI" id="CHEBI:43474"/>
        <dbReference type="ChEBI" id="CHEBI:456216"/>
        <dbReference type="EC" id="3.6.4.13"/>
    </reaction>
</comment>
<evidence type="ECO:0000256" key="8">
    <source>
        <dbReference type="ARBA" id="ARBA00047984"/>
    </source>
</evidence>
<dbReference type="GO" id="GO:0005829">
    <property type="term" value="C:cytosol"/>
    <property type="evidence" value="ECO:0007669"/>
    <property type="project" value="TreeGrafter"/>
</dbReference>
<dbReference type="GO" id="GO:0003724">
    <property type="term" value="F:RNA helicase activity"/>
    <property type="evidence" value="ECO:0007669"/>
    <property type="project" value="UniProtKB-EC"/>
</dbReference>
<proteinExistence type="inferred from homology"/>
<dbReference type="InterPro" id="IPR014014">
    <property type="entry name" value="RNA_helicase_DEAD_Q_motif"/>
</dbReference>
<dbReference type="SMART" id="SM00487">
    <property type="entry name" value="DEXDc"/>
    <property type="match status" value="1"/>
</dbReference>
<evidence type="ECO:0000256" key="1">
    <source>
        <dbReference type="ARBA" id="ARBA00012552"/>
    </source>
</evidence>